<dbReference type="AlphaFoldDB" id="A0A7W1WQR7"/>
<proteinExistence type="predicted"/>
<organism evidence="2 3">
    <name type="scientific">Paenactinomyces guangxiensis</name>
    <dbReference type="NCBI Taxonomy" id="1490290"/>
    <lineage>
        <taxon>Bacteria</taxon>
        <taxon>Bacillati</taxon>
        <taxon>Bacillota</taxon>
        <taxon>Bacilli</taxon>
        <taxon>Bacillales</taxon>
        <taxon>Thermoactinomycetaceae</taxon>
        <taxon>Paenactinomyces</taxon>
    </lineage>
</organism>
<protein>
    <submittedName>
        <fullName evidence="2">Iron-sulfur cluster biosynthesis family protein</fullName>
    </submittedName>
</protein>
<accession>A0A7W1WQR7</accession>
<dbReference type="SUPFAM" id="SSF89360">
    <property type="entry name" value="HesB-like domain"/>
    <property type="match status" value="1"/>
</dbReference>
<dbReference type="EMBL" id="JACEIQ010000006">
    <property type="protein sequence ID" value="MBA4494287.1"/>
    <property type="molecule type" value="Genomic_DNA"/>
</dbReference>
<reference evidence="2 3" key="1">
    <citation type="submission" date="2020-07" db="EMBL/GenBank/DDBJ databases">
        <authorList>
            <person name="Feng H."/>
        </authorList>
    </citation>
    <scope>NUCLEOTIDE SEQUENCE [LARGE SCALE GENOMIC DNA]</scope>
    <source>
        <strain evidence="3">s-10</strain>
    </source>
</reference>
<dbReference type="Proteomes" id="UP000535491">
    <property type="component" value="Unassembled WGS sequence"/>
</dbReference>
<dbReference type="Gene3D" id="2.60.300.12">
    <property type="entry name" value="HesB-like domain"/>
    <property type="match status" value="1"/>
</dbReference>
<gene>
    <name evidence="2" type="ORF">H1191_08210</name>
</gene>
<evidence type="ECO:0000313" key="2">
    <source>
        <dbReference type="EMBL" id="MBA4494287.1"/>
    </source>
</evidence>
<evidence type="ECO:0000313" key="3">
    <source>
        <dbReference type="Proteomes" id="UP000535491"/>
    </source>
</evidence>
<name>A0A7W1WQR7_9BACL</name>
<dbReference type="InterPro" id="IPR000361">
    <property type="entry name" value="ATAP_core_dom"/>
</dbReference>
<keyword evidence="3" id="KW-1185">Reference proteome</keyword>
<feature type="domain" description="Core" evidence="1">
    <location>
        <begin position="1"/>
        <end position="98"/>
    </location>
</feature>
<evidence type="ECO:0000259" key="1">
    <source>
        <dbReference type="Pfam" id="PF01521"/>
    </source>
</evidence>
<comment type="caution">
    <text evidence="2">The sequence shown here is derived from an EMBL/GenBank/DDBJ whole genome shotgun (WGS) entry which is preliminary data.</text>
</comment>
<dbReference type="RefSeq" id="WP_181751527.1">
    <property type="nucleotide sequence ID" value="NZ_JACEIQ010000006.1"/>
</dbReference>
<dbReference type="InterPro" id="IPR035903">
    <property type="entry name" value="HesB-like_dom_sf"/>
</dbReference>
<sequence length="103" mass="11859">MDVHVTPEARKALSSRKPDPEAVLRLVAMDEGCGCGADILFEMNWDQALPTDRRFPVGEGLTVVMDTHSQTYFYPEVWIEYQPNQDTFTLKNKNQIFLNHIFI</sequence>
<dbReference type="Pfam" id="PF01521">
    <property type="entry name" value="Fe-S_biosyn"/>
    <property type="match status" value="1"/>
</dbReference>